<evidence type="ECO:0000256" key="2">
    <source>
        <dbReference type="ARBA" id="ARBA00022525"/>
    </source>
</evidence>
<organism evidence="3 4">
    <name type="scientific">Shimia thalassica</name>
    <dbReference type="NCBI Taxonomy" id="1715693"/>
    <lineage>
        <taxon>Bacteria</taxon>
        <taxon>Pseudomonadati</taxon>
        <taxon>Pseudomonadota</taxon>
        <taxon>Alphaproteobacteria</taxon>
        <taxon>Rhodobacterales</taxon>
        <taxon>Roseobacteraceae</taxon>
    </lineage>
</organism>
<dbReference type="InterPro" id="IPR001343">
    <property type="entry name" value="Hemolysn_Ca-bd"/>
</dbReference>
<dbReference type="SUPFAM" id="SSF51120">
    <property type="entry name" value="beta-Roll"/>
    <property type="match status" value="2"/>
</dbReference>
<dbReference type="AlphaFoldDB" id="A0A0P1I5V1"/>
<dbReference type="InterPro" id="IPR018511">
    <property type="entry name" value="Hemolysin-typ_Ca-bd_CS"/>
</dbReference>
<evidence type="ECO:0000313" key="3">
    <source>
        <dbReference type="EMBL" id="CUJ91692.1"/>
    </source>
</evidence>
<evidence type="ECO:0000256" key="1">
    <source>
        <dbReference type="ARBA" id="ARBA00004613"/>
    </source>
</evidence>
<dbReference type="InterPro" id="IPR011049">
    <property type="entry name" value="Serralysin-like_metalloprot_C"/>
</dbReference>
<dbReference type="Pfam" id="PF00353">
    <property type="entry name" value="HemolysinCabind"/>
    <property type="match status" value="5"/>
</dbReference>
<evidence type="ECO:0000313" key="4">
    <source>
        <dbReference type="Proteomes" id="UP000051870"/>
    </source>
</evidence>
<keyword evidence="2" id="KW-0964">Secreted</keyword>
<dbReference type="EMBL" id="CYTW01000001">
    <property type="protein sequence ID" value="CUJ91692.1"/>
    <property type="molecule type" value="Genomic_DNA"/>
</dbReference>
<dbReference type="GO" id="GO:0005509">
    <property type="term" value="F:calcium ion binding"/>
    <property type="evidence" value="ECO:0007669"/>
    <property type="project" value="InterPro"/>
</dbReference>
<dbReference type="STRING" id="1715693.PH7735_01397"/>
<accession>A0A0P1I5V1</accession>
<dbReference type="InterPro" id="IPR050557">
    <property type="entry name" value="RTX_toxin/Mannuronan_C5-epim"/>
</dbReference>
<proteinExistence type="predicted"/>
<dbReference type="Gene3D" id="2.150.10.10">
    <property type="entry name" value="Serralysin-like metalloprotease, C-terminal"/>
    <property type="match status" value="3"/>
</dbReference>
<dbReference type="PANTHER" id="PTHR38340">
    <property type="entry name" value="S-LAYER PROTEIN"/>
    <property type="match status" value="1"/>
</dbReference>
<dbReference type="Proteomes" id="UP000051870">
    <property type="component" value="Unassembled WGS sequence"/>
</dbReference>
<sequence>MMAFSIRVFDMIYEVIGTAADDLIVAPPNPNNQAVIYGREGDDVLAAHSNNANNNDTLRGDSGNDTLYAGNGGDVLFGGPDDDLLFGPSGHGHATLNGGTGDDTISSASLTRSYLGPMQVHGGEGDDVIHLGGGNHWIYGDNGNDLIVGSHKFFNWEHLFGGAGNDTILGQQGEDTISGGSGDDALWGGNLSDHIYGGTGDDRLFGGQYGDTLQGGDGFDFIDGGNGVDDLWGGADEDRFYREASDYLFDRIHDYDASEGDLLHFGGEAYNANQFHVSFHNTNNGEAGIQDAIITYAPTNQVLWILTDVEHAEDINIRLFTGATIDLI</sequence>
<dbReference type="GO" id="GO:0005576">
    <property type="term" value="C:extracellular region"/>
    <property type="evidence" value="ECO:0007669"/>
    <property type="project" value="UniProtKB-SubCell"/>
</dbReference>
<dbReference type="PROSITE" id="PS00330">
    <property type="entry name" value="HEMOLYSIN_CALCIUM"/>
    <property type="match status" value="4"/>
</dbReference>
<reference evidence="4" key="1">
    <citation type="submission" date="2015-09" db="EMBL/GenBank/DDBJ databases">
        <authorList>
            <person name="Rodrigo-Torres Lidia"/>
            <person name="Arahal R.David."/>
        </authorList>
    </citation>
    <scope>NUCLEOTIDE SEQUENCE [LARGE SCALE GENOMIC DNA]</scope>
    <source>
        <strain evidence="4">CECT 7735</strain>
    </source>
</reference>
<protein>
    <submittedName>
        <fullName evidence="3">Cyclolysin</fullName>
    </submittedName>
</protein>
<dbReference type="PRINTS" id="PR00313">
    <property type="entry name" value="CABNDNGRPT"/>
</dbReference>
<dbReference type="PANTHER" id="PTHR38340:SF1">
    <property type="entry name" value="S-LAYER PROTEIN"/>
    <property type="match status" value="1"/>
</dbReference>
<comment type="subcellular location">
    <subcellularLocation>
        <location evidence="1">Secreted</location>
    </subcellularLocation>
</comment>
<name>A0A0P1I5V1_9RHOB</name>
<gene>
    <name evidence="3" type="primary">cya_17</name>
    <name evidence="3" type="ORF">PH7735_01397</name>
</gene>
<keyword evidence="4" id="KW-1185">Reference proteome</keyword>